<organism evidence="2 3">
    <name type="scientific">Penicillium oxalicum (strain 114-2 / CGMCC 5302)</name>
    <name type="common">Penicillium decumbens</name>
    <dbReference type="NCBI Taxonomy" id="933388"/>
    <lineage>
        <taxon>Eukaryota</taxon>
        <taxon>Fungi</taxon>
        <taxon>Dikarya</taxon>
        <taxon>Ascomycota</taxon>
        <taxon>Pezizomycotina</taxon>
        <taxon>Eurotiomycetes</taxon>
        <taxon>Eurotiomycetidae</taxon>
        <taxon>Eurotiales</taxon>
        <taxon>Aspergillaceae</taxon>
        <taxon>Penicillium</taxon>
    </lineage>
</organism>
<dbReference type="AlphaFoldDB" id="S7ZUJ1"/>
<accession>S7ZUJ1</accession>
<keyword evidence="3" id="KW-1185">Reference proteome</keyword>
<gene>
    <name evidence="2" type="ORF">PDE_07376</name>
</gene>
<evidence type="ECO:0000313" key="2">
    <source>
        <dbReference type="EMBL" id="EPS32416.1"/>
    </source>
</evidence>
<reference evidence="2 3" key="1">
    <citation type="journal article" date="2013" name="PLoS ONE">
        <title>Genomic and secretomic analyses reveal unique features of the lignocellulolytic enzyme system of Penicillium decumbens.</title>
        <authorList>
            <person name="Liu G."/>
            <person name="Zhang L."/>
            <person name="Wei X."/>
            <person name="Zou G."/>
            <person name="Qin Y."/>
            <person name="Ma L."/>
            <person name="Li J."/>
            <person name="Zheng H."/>
            <person name="Wang S."/>
            <person name="Wang C."/>
            <person name="Xun L."/>
            <person name="Zhao G.-P."/>
            <person name="Zhou Z."/>
            <person name="Qu Y."/>
        </authorList>
    </citation>
    <scope>NUCLEOTIDE SEQUENCE [LARGE SCALE GENOMIC DNA]</scope>
    <source>
        <strain evidence="3">114-2 / CGMCC 5302</strain>
    </source>
</reference>
<dbReference type="EMBL" id="KB644414">
    <property type="protein sequence ID" value="EPS32416.1"/>
    <property type="molecule type" value="Genomic_DNA"/>
</dbReference>
<dbReference type="Proteomes" id="UP000019376">
    <property type="component" value="Unassembled WGS sequence"/>
</dbReference>
<protein>
    <submittedName>
        <fullName evidence="2">Uncharacterized protein</fullName>
    </submittedName>
</protein>
<evidence type="ECO:0000256" key="1">
    <source>
        <dbReference type="SAM" id="MobiDB-lite"/>
    </source>
</evidence>
<feature type="region of interest" description="Disordered" evidence="1">
    <location>
        <begin position="100"/>
        <end position="122"/>
    </location>
</feature>
<evidence type="ECO:0000313" key="3">
    <source>
        <dbReference type="Proteomes" id="UP000019376"/>
    </source>
</evidence>
<sequence length="179" mass="19787">MTRSDGMPPPSDADSLADDATHLFPSSHIEIKSGVSSRVSASNLFRSVLLLRERLATIAMISAPPTIMVRHRWIAVFGRESPLLGFQKRCKAERMEPHNFQSFGAVGNPTEPAQREPRNLSIQPYPPVSSSLTYMMYEALFLSGSIIPEPDSFPWFRVTGDSTDHPVFTSGSDLRGPIL</sequence>
<name>S7ZUJ1_PENO1</name>
<dbReference type="HOGENOM" id="CLU_1503962_0_0_1"/>
<proteinExistence type="predicted"/>